<dbReference type="InterPro" id="IPR013342">
    <property type="entry name" value="Mandelate_racemase_C"/>
</dbReference>
<feature type="binding site" evidence="4">
    <location>
        <position position="207"/>
    </location>
    <ligand>
        <name>Mg(2+)</name>
        <dbReference type="ChEBI" id="CHEBI:18420"/>
    </ligand>
</feature>
<proteinExistence type="inferred from homology"/>
<dbReference type="Pfam" id="PF13378">
    <property type="entry name" value="MR_MLE_C"/>
    <property type="match status" value="1"/>
</dbReference>
<comment type="catalytic activity">
    <reaction evidence="4">
        <text>(1R,6R)-6-hydroxy-2-succinyl-cyclohexa-2,4-diene-1-carboxylate = 2-succinylbenzoate + H2O</text>
        <dbReference type="Rhea" id="RHEA:10196"/>
        <dbReference type="ChEBI" id="CHEBI:15377"/>
        <dbReference type="ChEBI" id="CHEBI:18325"/>
        <dbReference type="ChEBI" id="CHEBI:58689"/>
        <dbReference type="EC" id="4.2.1.113"/>
    </reaction>
</comment>
<feature type="binding site" evidence="4">
    <location>
        <position position="181"/>
    </location>
    <ligand>
        <name>Mg(2+)</name>
        <dbReference type="ChEBI" id="CHEBI:18420"/>
    </ligand>
</feature>
<comment type="caution">
    <text evidence="7">The sequence shown here is derived from an EMBL/GenBank/DDBJ whole genome shotgun (WGS) entry which is preliminary data.</text>
</comment>
<dbReference type="GO" id="GO:0009063">
    <property type="term" value="P:amino acid catabolic process"/>
    <property type="evidence" value="ECO:0007669"/>
    <property type="project" value="InterPro"/>
</dbReference>
<feature type="binding site" evidence="4">
    <location>
        <position position="237"/>
    </location>
    <ligand>
        <name>Mg(2+)</name>
        <dbReference type="ChEBI" id="CHEBI:18420"/>
    </ligand>
</feature>
<evidence type="ECO:0000259" key="6">
    <source>
        <dbReference type="SMART" id="SM00922"/>
    </source>
</evidence>
<name>A0A6B0GYL6_9EURY</name>
<dbReference type="PANTHER" id="PTHR48073">
    <property type="entry name" value="O-SUCCINYLBENZOATE SYNTHASE-RELATED"/>
    <property type="match status" value="1"/>
</dbReference>
<sequence length="354" mass="36233">MRLGFEPFSLPLVEPLGTANGELTEREGFVVVVEVAGQRGVGEATPLAGWTESLDQCASALARVSRFPDPRRALAPRGDEAFAGTPAARHGVALALADAAANRDRLPLSRWLGGAGGVEHVPVNATVGDGGVEATVTEATDAVAEGFDCLKVKVGARPLEEDVARLRAVREACPDVELRADCNGAWDRDTAREAVDALADCELAYLEQPLPATDVAGHADLRAYVAEVGGSVGVALDESLASTAPEVVVDAGAADVLVLKPMALGGVDRARTVALDAIERGVDVVVTTTIDAVYARTATVHLAASLPTVRACGLATADLLAADLTADPAPVSAGRIAVPEGKGNVPRSSTSDSA</sequence>
<dbReference type="SFLD" id="SFLDS00001">
    <property type="entry name" value="Enolase"/>
    <property type="match status" value="1"/>
</dbReference>
<keyword evidence="3 4" id="KW-0456">Lyase</keyword>
<accession>A0A6B0GYL6</accession>
<comment type="pathway">
    <text evidence="4">Quinol/quinone metabolism; menaquinone biosynthesis.</text>
</comment>
<dbReference type="CDD" id="cd03320">
    <property type="entry name" value="OSBS"/>
    <property type="match status" value="1"/>
</dbReference>
<dbReference type="InterPro" id="IPR018110">
    <property type="entry name" value="Mandel_Rmase/mucon_lact_enz_CS"/>
</dbReference>
<dbReference type="SUPFAM" id="SSF51604">
    <property type="entry name" value="Enolase C-terminal domain-like"/>
    <property type="match status" value="1"/>
</dbReference>
<organism evidence="7 8">
    <name type="scientific">Halomarina oriensis</name>
    <dbReference type="NCBI Taxonomy" id="671145"/>
    <lineage>
        <taxon>Archaea</taxon>
        <taxon>Methanobacteriati</taxon>
        <taxon>Methanobacteriota</taxon>
        <taxon>Stenosarchaea group</taxon>
        <taxon>Halobacteria</taxon>
        <taxon>Halobacteriales</taxon>
        <taxon>Natronomonadaceae</taxon>
        <taxon>Halomarina</taxon>
    </lineage>
</organism>
<comment type="similarity">
    <text evidence="4">Belongs to the mandelate racemase/muconate lactonizing enzyme family. MenC type 1 subfamily.</text>
</comment>
<comment type="function">
    <text evidence="4">Converts 2-succinyl-6-hydroxy-2,4-cyclohexadiene-1-carboxylate (SHCHC) to 2-succinylbenzoate (OSB).</text>
</comment>
<feature type="active site" description="Proton acceptor" evidence="4">
    <location>
        <position position="260"/>
    </location>
</feature>
<gene>
    <name evidence="4" type="primary">menC</name>
    <name evidence="7" type="ORF">GQS65_20520</name>
</gene>
<keyword evidence="4" id="KW-0474">Menaquinone biosynthesis</keyword>
<reference evidence="7 8" key="1">
    <citation type="submission" date="2019-12" db="EMBL/GenBank/DDBJ databases">
        <title>Halocatena pleomorpha gen. nov. sp. nov., an extremely halophilic archaeon of family Halobacteriaceae isolated from saltpan soil.</title>
        <authorList>
            <person name="Pal Y."/>
            <person name="Verma A."/>
            <person name="Krishnamurthi S."/>
            <person name="Kumar P."/>
        </authorList>
    </citation>
    <scope>NUCLEOTIDE SEQUENCE [LARGE SCALE GENOMIC DNA]</scope>
    <source>
        <strain evidence="7 8">JCM 16495</strain>
    </source>
</reference>
<dbReference type="UniPathway" id="UPA00079"/>
<feature type="active site" description="Proton donor" evidence="4">
    <location>
        <position position="153"/>
    </location>
</feature>
<evidence type="ECO:0000256" key="1">
    <source>
        <dbReference type="ARBA" id="ARBA00022723"/>
    </source>
</evidence>
<comment type="cofactor">
    <cofactor evidence="4">
        <name>a divalent metal cation</name>
        <dbReference type="ChEBI" id="CHEBI:60240"/>
    </cofactor>
</comment>
<dbReference type="GO" id="GO:0043748">
    <property type="term" value="F:O-succinylbenzoate synthase activity"/>
    <property type="evidence" value="ECO:0007669"/>
    <property type="project" value="UniProtKB-EC"/>
</dbReference>
<dbReference type="SFLD" id="SFLDG00180">
    <property type="entry name" value="muconate_cycloisomerase"/>
    <property type="match status" value="1"/>
</dbReference>
<dbReference type="OrthoDB" id="214520at2157"/>
<dbReference type="RefSeq" id="WP_158206485.1">
    <property type="nucleotide sequence ID" value="NZ_WSZK01000042.1"/>
</dbReference>
<evidence type="ECO:0000313" key="8">
    <source>
        <dbReference type="Proteomes" id="UP000451471"/>
    </source>
</evidence>
<dbReference type="SFLD" id="SFLDF00009">
    <property type="entry name" value="o-succinylbenzoate_synthase"/>
    <property type="match status" value="1"/>
</dbReference>
<evidence type="ECO:0000313" key="7">
    <source>
        <dbReference type="EMBL" id="MWG36838.1"/>
    </source>
</evidence>
<dbReference type="EMBL" id="WSZK01000042">
    <property type="protein sequence ID" value="MWG36838.1"/>
    <property type="molecule type" value="Genomic_DNA"/>
</dbReference>
<dbReference type="GO" id="GO:0009234">
    <property type="term" value="P:menaquinone biosynthetic process"/>
    <property type="evidence" value="ECO:0007669"/>
    <property type="project" value="UniProtKB-UniRule"/>
</dbReference>
<dbReference type="PANTHER" id="PTHR48073:SF2">
    <property type="entry name" value="O-SUCCINYLBENZOATE SYNTHASE"/>
    <property type="match status" value="1"/>
</dbReference>
<keyword evidence="1 4" id="KW-0479">Metal-binding</keyword>
<protein>
    <recommendedName>
        <fullName evidence="4">o-succinylbenzoate synthase</fullName>
        <shortName evidence="4">OSB synthase</shortName>
        <shortName evidence="4">OSBS</shortName>
        <ecNumber evidence="4">4.2.1.113</ecNumber>
    </recommendedName>
    <alternativeName>
        <fullName evidence="4">4-(2'-carboxyphenyl)-4-oxybutyric acid synthase</fullName>
    </alternativeName>
    <alternativeName>
        <fullName evidence="4">o-succinylbenzoic acid synthase</fullName>
    </alternativeName>
</protein>
<dbReference type="Gene3D" id="3.20.20.120">
    <property type="entry name" value="Enolase-like C-terminal domain"/>
    <property type="match status" value="1"/>
</dbReference>
<evidence type="ECO:0000256" key="2">
    <source>
        <dbReference type="ARBA" id="ARBA00022842"/>
    </source>
</evidence>
<keyword evidence="2 4" id="KW-0460">Magnesium</keyword>
<evidence type="ECO:0000256" key="4">
    <source>
        <dbReference type="HAMAP-Rule" id="MF_00470"/>
    </source>
</evidence>
<dbReference type="EC" id="4.2.1.113" evidence="4"/>
<dbReference type="InterPro" id="IPR036849">
    <property type="entry name" value="Enolase-like_C_sf"/>
</dbReference>
<dbReference type="PROSITE" id="PS00909">
    <property type="entry name" value="MR_MLE_2"/>
    <property type="match status" value="1"/>
</dbReference>
<feature type="region of interest" description="Disordered" evidence="5">
    <location>
        <begin position="335"/>
        <end position="354"/>
    </location>
</feature>
<evidence type="ECO:0000256" key="3">
    <source>
        <dbReference type="ARBA" id="ARBA00023239"/>
    </source>
</evidence>
<dbReference type="AlphaFoldDB" id="A0A6B0GYL6"/>
<dbReference type="InterPro" id="IPR029017">
    <property type="entry name" value="Enolase-like_N"/>
</dbReference>
<dbReference type="SMART" id="SM00922">
    <property type="entry name" value="MR_MLE"/>
    <property type="match status" value="1"/>
</dbReference>
<dbReference type="HAMAP" id="MF_00470">
    <property type="entry name" value="MenC_1"/>
    <property type="match status" value="1"/>
</dbReference>
<evidence type="ECO:0000256" key="5">
    <source>
        <dbReference type="SAM" id="MobiDB-lite"/>
    </source>
</evidence>
<dbReference type="GO" id="GO:0000287">
    <property type="term" value="F:magnesium ion binding"/>
    <property type="evidence" value="ECO:0007669"/>
    <property type="project" value="UniProtKB-UniRule"/>
</dbReference>
<dbReference type="SUPFAM" id="SSF54826">
    <property type="entry name" value="Enolase N-terminal domain-like"/>
    <property type="match status" value="1"/>
</dbReference>
<dbReference type="Proteomes" id="UP000451471">
    <property type="component" value="Unassembled WGS sequence"/>
</dbReference>
<keyword evidence="8" id="KW-1185">Reference proteome</keyword>
<comment type="pathway">
    <text evidence="4">Quinol/quinone metabolism; 1,4-dihydroxy-2-naphthoate biosynthesis; 1,4-dihydroxy-2-naphthoate from chorismate: step 4/7.</text>
</comment>
<feature type="domain" description="Mandelate racemase/muconate lactonizing enzyme C-terminal" evidence="6">
    <location>
        <begin position="132"/>
        <end position="228"/>
    </location>
</feature>
<dbReference type="InterPro" id="IPR010196">
    <property type="entry name" value="OSB_synthase_MenC1"/>
</dbReference>
<dbReference type="InterPro" id="IPR029065">
    <property type="entry name" value="Enolase_C-like"/>
</dbReference>
<dbReference type="UniPathway" id="UPA01057">
    <property type="reaction ID" value="UER00165"/>
</dbReference>
<dbReference type="Gene3D" id="3.30.390.10">
    <property type="entry name" value="Enolase-like, N-terminal domain"/>
    <property type="match status" value="1"/>
</dbReference>